<keyword evidence="5" id="KW-1003">Cell membrane</keyword>
<organism evidence="15 16">
    <name type="scientific">Microcebus murinus</name>
    <name type="common">Gray mouse lemur</name>
    <name type="synonym">Lemur murinus</name>
    <dbReference type="NCBI Taxonomy" id="30608"/>
    <lineage>
        <taxon>Eukaryota</taxon>
        <taxon>Metazoa</taxon>
        <taxon>Chordata</taxon>
        <taxon>Craniata</taxon>
        <taxon>Vertebrata</taxon>
        <taxon>Euteleostomi</taxon>
        <taxon>Mammalia</taxon>
        <taxon>Eutheria</taxon>
        <taxon>Euarchontoglires</taxon>
        <taxon>Primates</taxon>
        <taxon>Strepsirrhini</taxon>
        <taxon>Lemuriformes</taxon>
        <taxon>Cheirogaleidae</taxon>
        <taxon>Microcebus</taxon>
    </lineage>
</organism>
<dbReference type="GO" id="GO:0070273">
    <property type="term" value="F:phosphatidylinositol-4-phosphate binding"/>
    <property type="evidence" value="ECO:0007669"/>
    <property type="project" value="TreeGrafter"/>
</dbReference>
<reference evidence="15" key="2">
    <citation type="submission" date="2025-08" db="UniProtKB">
        <authorList>
            <consortium name="Ensembl"/>
        </authorList>
    </citation>
    <scope>IDENTIFICATION</scope>
</reference>
<comment type="subcellular location">
    <subcellularLocation>
        <location evidence="2">Cell membrane</location>
        <topology evidence="2">Multi-pass membrane protein</topology>
    </subcellularLocation>
    <subcellularLocation>
        <location evidence="1">Cytoplasm</location>
    </subcellularLocation>
</comment>
<feature type="domain" description="Gasdermin PUB" evidence="14">
    <location>
        <begin position="242"/>
        <end position="372"/>
    </location>
</feature>
<evidence type="ECO:0000259" key="14">
    <source>
        <dbReference type="Pfam" id="PF17708"/>
    </source>
</evidence>
<evidence type="ECO:0000256" key="8">
    <source>
        <dbReference type="ARBA" id="ARBA00022692"/>
    </source>
</evidence>
<evidence type="ECO:0000313" key="16">
    <source>
        <dbReference type="Proteomes" id="UP000694394"/>
    </source>
</evidence>
<gene>
    <name evidence="15" type="primary">GSDMB</name>
</gene>
<dbReference type="PANTHER" id="PTHR16399">
    <property type="entry name" value="GASDERMIN"/>
    <property type="match status" value="1"/>
</dbReference>
<dbReference type="AlphaFoldDB" id="A0A8C5Y4Y8"/>
<dbReference type="GO" id="GO:0012501">
    <property type="term" value="P:programmed cell death"/>
    <property type="evidence" value="ECO:0007669"/>
    <property type="project" value="UniProtKB-KW"/>
</dbReference>
<dbReference type="GO" id="GO:0001786">
    <property type="term" value="F:phosphatidylserine binding"/>
    <property type="evidence" value="ECO:0007669"/>
    <property type="project" value="TreeGrafter"/>
</dbReference>
<keyword evidence="9" id="KW-0472">Membrane</keyword>
<dbReference type="InterPro" id="IPR040460">
    <property type="entry name" value="Gasdermin_pore"/>
</dbReference>
<keyword evidence="8" id="KW-0812">Transmembrane</keyword>
<keyword evidence="10" id="KW-0564">Palmitate</keyword>
<dbReference type="Pfam" id="PF04598">
    <property type="entry name" value="Gasdermin"/>
    <property type="match status" value="1"/>
</dbReference>
<feature type="domain" description="Gasdermin pore forming" evidence="13">
    <location>
        <begin position="4"/>
        <end position="220"/>
    </location>
</feature>
<evidence type="ECO:0000256" key="6">
    <source>
        <dbReference type="ARBA" id="ARBA00022490"/>
    </source>
</evidence>
<sequence>MPSMFEGCTRTVVQEMDPGGDMIPVRSALDADRFCCFWLVREKRDLTLMDILETEEGEGPCDELDSGLQGQKAEFQILDTVDSTGKLTVKLLEEISIAGELQGSHEQKIKILKNQISQQYLETLVNRQLKKKLPPSFQSLHTRREDLHLVTETLETVNKETLKSKWQYGFLSQIYQALHLNYGKVTIPSNQVLDYRLKQLIFPNEKEMSIYFWGKTKSFPEGESKACWAVSIGKSLSSEDSRNMKEKVHDTVRSLQDLTEKEQRDVLSSLTKCLSKDEHLEDLEQRVFEALKSRALQMEGSAGPLLSSLFNTVGSLVDGRAKAILDFLDALGELSEKKQLVSEALEKGILPLLKDEVKSGMEKVWDKQASNPHDMTHDPELSSEPTSASS</sequence>
<dbReference type="Ensembl" id="ENSMICT00000068320.1">
    <property type="protein sequence ID" value="ENSMICP00000045985.1"/>
    <property type="gene ID" value="ENSMICG00000047212.1"/>
</dbReference>
<evidence type="ECO:0000256" key="9">
    <source>
        <dbReference type="ARBA" id="ARBA00023136"/>
    </source>
</evidence>
<reference evidence="15" key="3">
    <citation type="submission" date="2025-09" db="UniProtKB">
        <authorList>
            <consortium name="Ensembl"/>
        </authorList>
    </citation>
    <scope>IDENTIFICATION</scope>
</reference>
<keyword evidence="11" id="KW-0449">Lipoprotein</keyword>
<dbReference type="GeneTree" id="ENSGT00950000183140"/>
<protein>
    <submittedName>
        <fullName evidence="15">Gasdermin B</fullName>
    </submittedName>
</protein>
<dbReference type="GO" id="GO:0005886">
    <property type="term" value="C:plasma membrane"/>
    <property type="evidence" value="ECO:0007669"/>
    <property type="project" value="UniProtKB-SubCell"/>
</dbReference>
<evidence type="ECO:0000256" key="12">
    <source>
        <dbReference type="SAM" id="MobiDB-lite"/>
    </source>
</evidence>
<dbReference type="GO" id="GO:0042742">
    <property type="term" value="P:defense response to bacterium"/>
    <property type="evidence" value="ECO:0007669"/>
    <property type="project" value="TreeGrafter"/>
</dbReference>
<reference evidence="15" key="1">
    <citation type="submission" date="2016-12" db="EMBL/GenBank/DDBJ databases">
        <title>Mouse lemur reference genome and diversity panel.</title>
        <authorList>
            <person name="Harris R."/>
            <person name="Larsen P."/>
            <person name="Liu Y."/>
            <person name="Hughes D.S."/>
            <person name="Murali S."/>
            <person name="Raveendran M."/>
            <person name="Korchina V."/>
            <person name="Wang M."/>
            <person name="Jhangiani S."/>
            <person name="Bandaranaike D."/>
            <person name="Bellair M."/>
            <person name="Blankenburg K."/>
            <person name="Chao H."/>
            <person name="Dahdouli M."/>
            <person name="Dinh H."/>
            <person name="Doddapaneni H."/>
            <person name="English A."/>
            <person name="Firestine M."/>
            <person name="Gnanaolivu R."/>
            <person name="Gross S."/>
            <person name="Hernandez B."/>
            <person name="Javaid M."/>
            <person name="Jayaseelan J."/>
            <person name="Jones J."/>
            <person name="Khan Z."/>
            <person name="Kovar C."/>
            <person name="Kurapati P."/>
            <person name="Le B."/>
            <person name="Lee S."/>
            <person name="Li M."/>
            <person name="Mathew T."/>
            <person name="Narasimhan A."/>
            <person name="Ngo D."/>
            <person name="Nguyen L."/>
            <person name="Okwuonu G."/>
            <person name="Ongeri F."/>
            <person name="Osuji N."/>
            <person name="Pu L.-L."/>
            <person name="Puazo M."/>
            <person name="Quiroz J."/>
            <person name="Raj R."/>
            <person name="Rajbhandari K."/>
            <person name="Reid J.G."/>
            <person name="Santibanez J."/>
            <person name="Sexton D."/>
            <person name="Skinner E."/>
            <person name="Vee V."/>
            <person name="Weissenberger G."/>
            <person name="Wu Y."/>
            <person name="Xin Y."/>
            <person name="Han Y."/>
            <person name="Campbell C."/>
            <person name="Brown A."/>
            <person name="Sullivan B."/>
            <person name="Shelton J."/>
            <person name="Brown S."/>
            <person name="Dudchenko O."/>
            <person name="Machol I."/>
            <person name="Durand N."/>
            <person name="Shamim M."/>
            <person name="Lieberman A."/>
            <person name="Muzny D.M."/>
            <person name="Richards S."/>
            <person name="Yoder A."/>
            <person name="Worley K.C."/>
            <person name="Rogers J."/>
            <person name="Gibbs R.A."/>
        </authorList>
    </citation>
    <scope>NUCLEOTIDE SEQUENCE [LARGE SCALE GENOMIC DNA]</scope>
</reference>
<proteinExistence type="inferred from homology"/>
<dbReference type="EMBL" id="ABDC03020145">
    <property type="status" value="NOT_ANNOTATED_CDS"/>
    <property type="molecule type" value="Genomic_DNA"/>
</dbReference>
<evidence type="ECO:0000256" key="5">
    <source>
        <dbReference type="ARBA" id="ARBA00022475"/>
    </source>
</evidence>
<dbReference type="GO" id="GO:0070269">
    <property type="term" value="P:pyroptotic inflammatory response"/>
    <property type="evidence" value="ECO:0007669"/>
    <property type="project" value="TreeGrafter"/>
</dbReference>
<name>A0A8C5Y4Y8_MICMU</name>
<dbReference type="GO" id="GO:0005546">
    <property type="term" value="F:phosphatidylinositol-4,5-bisphosphate binding"/>
    <property type="evidence" value="ECO:0007669"/>
    <property type="project" value="TreeGrafter"/>
</dbReference>
<comment type="similarity">
    <text evidence="3">Belongs to the gasdermin family.</text>
</comment>
<evidence type="ECO:0000256" key="1">
    <source>
        <dbReference type="ARBA" id="ARBA00004496"/>
    </source>
</evidence>
<keyword evidence="16" id="KW-1185">Reference proteome</keyword>
<feature type="region of interest" description="Disordered" evidence="12">
    <location>
        <begin position="363"/>
        <end position="390"/>
    </location>
</feature>
<evidence type="ECO:0000256" key="10">
    <source>
        <dbReference type="ARBA" id="ARBA00023139"/>
    </source>
</evidence>
<evidence type="ECO:0000313" key="15">
    <source>
        <dbReference type="Ensembl" id="ENSMICP00000045985.1"/>
    </source>
</evidence>
<keyword evidence="7" id="KW-1210">Necrosis</keyword>
<accession>A0A8C5Y4Y8</accession>
<evidence type="ECO:0000256" key="7">
    <source>
        <dbReference type="ARBA" id="ARBA00022590"/>
    </source>
</evidence>
<keyword evidence="6" id="KW-0963">Cytoplasm</keyword>
<evidence type="ECO:0000256" key="2">
    <source>
        <dbReference type="ARBA" id="ARBA00004651"/>
    </source>
</evidence>
<keyword evidence="4" id="KW-1134">Transmembrane beta strand</keyword>
<dbReference type="GO" id="GO:0005737">
    <property type="term" value="C:cytoplasm"/>
    <property type="evidence" value="ECO:0007669"/>
    <property type="project" value="UniProtKB-SubCell"/>
</dbReference>
<evidence type="ECO:0000256" key="3">
    <source>
        <dbReference type="ARBA" id="ARBA00009279"/>
    </source>
</evidence>
<evidence type="ECO:0000256" key="4">
    <source>
        <dbReference type="ARBA" id="ARBA00022452"/>
    </source>
</evidence>
<dbReference type="PANTHER" id="PTHR16399:SF20">
    <property type="entry name" value="GASDERMIN-B"/>
    <property type="match status" value="1"/>
</dbReference>
<evidence type="ECO:0000259" key="13">
    <source>
        <dbReference type="Pfam" id="PF04598"/>
    </source>
</evidence>
<dbReference type="InterPro" id="IPR007677">
    <property type="entry name" value="Gasdermin"/>
</dbReference>
<dbReference type="Proteomes" id="UP000694394">
    <property type="component" value="Chromosome 16"/>
</dbReference>
<dbReference type="InterPro" id="IPR041263">
    <property type="entry name" value="Gasdermin_PUB"/>
</dbReference>
<evidence type="ECO:0000256" key="11">
    <source>
        <dbReference type="ARBA" id="ARBA00023288"/>
    </source>
</evidence>
<dbReference type="Pfam" id="PF17708">
    <property type="entry name" value="Gasdermin_C"/>
    <property type="match status" value="1"/>
</dbReference>